<comment type="caution">
    <text evidence="1">The sequence shown here is derived from an EMBL/GenBank/DDBJ whole genome shotgun (WGS) entry which is preliminary data.</text>
</comment>
<accession>A0A327WIJ4</accession>
<dbReference type="RefSeq" id="WP_111631490.1">
    <property type="nucleotide sequence ID" value="NZ_QLMC01000013.1"/>
</dbReference>
<keyword evidence="2" id="KW-1185">Reference proteome</keyword>
<dbReference type="EMBL" id="QLMC01000013">
    <property type="protein sequence ID" value="RAJ90691.1"/>
    <property type="molecule type" value="Genomic_DNA"/>
</dbReference>
<evidence type="ECO:0000313" key="1">
    <source>
        <dbReference type="EMBL" id="RAJ90691.1"/>
    </source>
</evidence>
<dbReference type="SUPFAM" id="SSF82171">
    <property type="entry name" value="DPP6 N-terminal domain-like"/>
    <property type="match status" value="1"/>
</dbReference>
<reference evidence="1 2" key="1">
    <citation type="submission" date="2018-06" db="EMBL/GenBank/DDBJ databases">
        <title>Genomic Encyclopedia of Archaeal and Bacterial Type Strains, Phase II (KMG-II): from individual species to whole genera.</title>
        <authorList>
            <person name="Goeker M."/>
        </authorList>
    </citation>
    <scope>NUCLEOTIDE SEQUENCE [LARGE SCALE GENOMIC DNA]</scope>
    <source>
        <strain evidence="1 2">DSM 21851</strain>
    </source>
</reference>
<proteinExistence type="predicted"/>
<sequence>MKIRFIKNLLVLGLVGLAGPVFAQYSYFKPLEGFGIEASLSNTSLKRMPMYRNAITSLTVQKDYIIGGTTATGNRAPFLFVASLSKREMLTLKDLNDEVPGQTSIRTGFFRAEDKALYAGTIATATGSGHLLRVVVGADAGIQVTDLGTPVPGEGVFALTGDDRRKMIYGISYPSGFFFSYNIVSKSFKVYKNSGVTPADLAILVHEYHQKPEEFLSGAMITDGQGLVYTSQPINRLVVFNPADESFTTITELPAVWGRRTLGRTESWTKTADGLLYGGNAGDGQLFQLNPSTRKVKNLGKPAMMNRLRGLCVGADGKLYGLSGALPGYVHLFSYNPSDEGFTDLGNPQFILKAPGIEQGIEWRGFQLSTITASEDGKYIVMGEDEALSQLLIFPVDNGSPKE</sequence>
<name>A0A327WIJ4_LARAB</name>
<evidence type="ECO:0000313" key="2">
    <source>
        <dbReference type="Proteomes" id="UP000248790"/>
    </source>
</evidence>
<dbReference type="AlphaFoldDB" id="A0A327WIJ4"/>
<dbReference type="OrthoDB" id="918753at2"/>
<gene>
    <name evidence="1" type="ORF">LX87_05489</name>
</gene>
<dbReference type="Proteomes" id="UP000248790">
    <property type="component" value="Unassembled WGS sequence"/>
</dbReference>
<organism evidence="1 2">
    <name type="scientific">Larkinella arboricola</name>
    <dbReference type="NCBI Taxonomy" id="643671"/>
    <lineage>
        <taxon>Bacteria</taxon>
        <taxon>Pseudomonadati</taxon>
        <taxon>Bacteroidota</taxon>
        <taxon>Cytophagia</taxon>
        <taxon>Cytophagales</taxon>
        <taxon>Spirosomataceae</taxon>
        <taxon>Larkinella</taxon>
    </lineage>
</organism>
<protein>
    <submittedName>
        <fullName evidence="1">Uncharacterized protein</fullName>
    </submittedName>
</protein>